<dbReference type="Gene3D" id="3.20.20.80">
    <property type="entry name" value="Glycosidases"/>
    <property type="match status" value="1"/>
</dbReference>
<protein>
    <recommendedName>
        <fullName evidence="4">Beta-galactosidase</fullName>
    </recommendedName>
</protein>
<dbReference type="SUPFAM" id="SSF51445">
    <property type="entry name" value="(Trans)glycosidases"/>
    <property type="match status" value="1"/>
</dbReference>
<dbReference type="InterPro" id="IPR051913">
    <property type="entry name" value="GH2_Domain-Containing"/>
</dbReference>
<dbReference type="PANTHER" id="PTHR42732">
    <property type="entry name" value="BETA-GALACTOSIDASE"/>
    <property type="match status" value="1"/>
</dbReference>
<evidence type="ECO:0000313" key="2">
    <source>
        <dbReference type="EMBL" id="HIX76431.1"/>
    </source>
</evidence>
<dbReference type="Proteomes" id="UP000886890">
    <property type="component" value="Unassembled WGS sequence"/>
</dbReference>
<dbReference type="EMBL" id="DXEK01000040">
    <property type="protein sequence ID" value="HIX76431.1"/>
    <property type="molecule type" value="Genomic_DNA"/>
</dbReference>
<evidence type="ECO:0008006" key="4">
    <source>
        <dbReference type="Google" id="ProtNLM"/>
    </source>
</evidence>
<evidence type="ECO:0000256" key="1">
    <source>
        <dbReference type="SAM" id="MobiDB-lite"/>
    </source>
</evidence>
<organism evidence="2 3">
    <name type="scientific">Candidatus Fusicatenibacter merdavium</name>
    <dbReference type="NCBI Taxonomy" id="2838600"/>
    <lineage>
        <taxon>Bacteria</taxon>
        <taxon>Bacillati</taxon>
        <taxon>Bacillota</taxon>
        <taxon>Clostridia</taxon>
        <taxon>Lachnospirales</taxon>
        <taxon>Lachnospiraceae</taxon>
        <taxon>Fusicatenibacter</taxon>
    </lineage>
</organism>
<dbReference type="InterPro" id="IPR017853">
    <property type="entry name" value="GH"/>
</dbReference>
<sequence length="898" mass="101741">MRYDLSGTWTARLADGTCSPIRLPGTLDENGIGEKDEGKNQWHPDITLGNLGLQAKEDHVIATRYTRKVTWEGPVELRQTIREDLPEGERMFLEAERARVLNLCIDGREVPHFRTPCLNTPQVFEVTGLWKKGGTVCLTADNSYPGLPKKAILNSSTATDETQTNWNGILGYLRLRTEKSVFVERLSVYPYGDSLKVRAELNSDREWSGTVTVRSDALKKAETMTVSLHAGRNRIEFSLLTLAPEVIQWDEEEGNLCSLSMELSGGEKKTVSFGVRTFGKNERGRLALNGRTVFLRSEANCAVFPETGHPPMDRKSWEKILSVYRSYGVNCVRFHSWCPPEAAFEAADRMGMMMQPELSHWAPGDAFESDESFRYYRVELEETLGMLADHPSFVMMTFGNELAASEQGHRRMRELLEFARSLDDTRMYAEASNPHYGEAGGERESDFYTAQKFHEYPLRATFANMEGYLNHSYPNARMDYSASMAEVRKFYGGPVFSFEVGQYEVLPDFGELEKFHGVCLPENLRLICRGVEESGLLPDWDRYVEATGELSRIGYREEVEAVLRTEQMSGISLLGLQDFPGQGTALVGMMNSHLESKPYPFARPEAFRSFFTDRLPLALLEKYTYENTETMNVPVRIVNYGKGMLRGNVFCELSGEGFCRRVELPETAVPAGELTDAGQAVFSLEGLTKPVRLNLKLSLGDIKNSYPVWVYPPVKPVCPDGIYETDCLDEKARKTLRAGGKVYLAPRSIKEDLPRSVQAQFTTDFWSVGTFDGQEGCMGQLIDDSHPLFREFPTEFHTNWQWWPMAVQRAVILPEHCRAIVTEMDSYAWLRPMAQLFEFRCGGGSVLFSSMGLQDLQQYPEARALLAAIYHYMDSGEFLPEQELSEEELEMMVRVKKT</sequence>
<name>A0A9D1XC56_9FIRM</name>
<gene>
    <name evidence="2" type="ORF">H9734_02375</name>
</gene>
<evidence type="ECO:0000313" key="3">
    <source>
        <dbReference type="Proteomes" id="UP000886890"/>
    </source>
</evidence>
<feature type="compositionally biased region" description="Basic and acidic residues" evidence="1">
    <location>
        <begin position="32"/>
        <end position="42"/>
    </location>
</feature>
<comment type="caution">
    <text evidence="2">The sequence shown here is derived from an EMBL/GenBank/DDBJ whole genome shotgun (WGS) entry which is preliminary data.</text>
</comment>
<dbReference type="AlphaFoldDB" id="A0A9D1XC56"/>
<feature type="region of interest" description="Disordered" evidence="1">
    <location>
        <begin position="24"/>
        <end position="43"/>
    </location>
</feature>
<dbReference type="PANTHER" id="PTHR42732:SF1">
    <property type="entry name" value="BETA-MANNOSIDASE"/>
    <property type="match status" value="1"/>
</dbReference>
<accession>A0A9D1XC56</accession>
<reference evidence="2" key="2">
    <citation type="submission" date="2021-04" db="EMBL/GenBank/DDBJ databases">
        <authorList>
            <person name="Gilroy R."/>
        </authorList>
    </citation>
    <scope>NUCLEOTIDE SEQUENCE</scope>
    <source>
        <strain evidence="2">CHK183-1962</strain>
    </source>
</reference>
<reference evidence="2" key="1">
    <citation type="journal article" date="2021" name="PeerJ">
        <title>Extensive microbial diversity within the chicken gut microbiome revealed by metagenomics and culture.</title>
        <authorList>
            <person name="Gilroy R."/>
            <person name="Ravi A."/>
            <person name="Getino M."/>
            <person name="Pursley I."/>
            <person name="Horton D.L."/>
            <person name="Alikhan N.F."/>
            <person name="Baker D."/>
            <person name="Gharbi K."/>
            <person name="Hall N."/>
            <person name="Watson M."/>
            <person name="Adriaenssens E.M."/>
            <person name="Foster-Nyarko E."/>
            <person name="Jarju S."/>
            <person name="Secka A."/>
            <person name="Antonio M."/>
            <person name="Oren A."/>
            <person name="Chaudhuri R.R."/>
            <person name="La Ragione R."/>
            <person name="Hildebrand F."/>
            <person name="Pallen M.J."/>
        </authorList>
    </citation>
    <scope>NUCLEOTIDE SEQUENCE</scope>
    <source>
        <strain evidence="2">CHK183-1962</strain>
    </source>
</reference>
<proteinExistence type="predicted"/>